<proteinExistence type="predicted"/>
<comment type="caution">
    <text evidence="2">The sequence shown here is derived from an EMBL/GenBank/DDBJ whole genome shotgun (WGS) entry which is preliminary data.</text>
</comment>
<name>A0A7J0D6K9_9ERIC</name>
<reference evidence="3" key="1">
    <citation type="submission" date="2019-07" db="EMBL/GenBank/DDBJ databases">
        <title>De Novo Assembly of kiwifruit Actinidia rufa.</title>
        <authorList>
            <person name="Sugita-Konishi S."/>
            <person name="Sato K."/>
            <person name="Mori E."/>
            <person name="Abe Y."/>
            <person name="Kisaki G."/>
            <person name="Hamano K."/>
            <person name="Suezawa K."/>
            <person name="Otani M."/>
            <person name="Fukuda T."/>
            <person name="Manabe T."/>
            <person name="Gomi K."/>
            <person name="Tabuchi M."/>
            <person name="Akimitsu K."/>
            <person name="Kataoka I."/>
        </authorList>
    </citation>
    <scope>NUCLEOTIDE SEQUENCE [LARGE SCALE GENOMIC DNA]</scope>
    <source>
        <strain evidence="3">cv. Fuchu</strain>
    </source>
</reference>
<sequence length="365" mass="40216">MKKEKARALFLGLETQVHDLKPLMSVRSWKRLRYPTCLILIPRSFSKRATPESRRVEVRANSAPKPLISHNTSRAKLDASMSDRHTTPIPAVRFRVIPLRILKPAVRSLVQVLEAPPAEAAENLPAFPSSYVRACVLLIQQPELTDRAGRGKGKQQTEELTDRRKESVFINRRAEEQGGGNKKKKKESLTAELKTSTLRELSLVAQQRKKNNKRERQAQVLGIGDKVSDEPLRLDAVRSESTRLELLPFLLLLLVPSALFLCPAVDEHALLPPVGELLGLLLPLPSPCSVGELGLLNKNKAYSSTWTRDLTAGLRILKGMTLNLTAGIGVVCLSDMLASSLALDVLCDINGLGAEFALTSTYSVS</sequence>
<keyword evidence="3" id="KW-1185">Reference proteome</keyword>
<gene>
    <name evidence="2" type="ORF">Acr_00g0001360</name>
</gene>
<accession>A0A7J0D6K9</accession>
<evidence type="ECO:0000313" key="3">
    <source>
        <dbReference type="Proteomes" id="UP000585474"/>
    </source>
</evidence>
<feature type="region of interest" description="Disordered" evidence="1">
    <location>
        <begin position="147"/>
        <end position="191"/>
    </location>
</feature>
<evidence type="ECO:0000313" key="2">
    <source>
        <dbReference type="EMBL" id="GFS28371.1"/>
    </source>
</evidence>
<protein>
    <submittedName>
        <fullName evidence="2">Uncharacterized protein</fullName>
    </submittedName>
</protein>
<dbReference type="Proteomes" id="UP000585474">
    <property type="component" value="Unassembled WGS sequence"/>
</dbReference>
<feature type="compositionally biased region" description="Basic and acidic residues" evidence="1">
    <location>
        <begin position="147"/>
        <end position="176"/>
    </location>
</feature>
<dbReference type="EMBL" id="BJWL01000041">
    <property type="protein sequence ID" value="GFS28371.1"/>
    <property type="molecule type" value="Genomic_DNA"/>
</dbReference>
<organism evidence="2 3">
    <name type="scientific">Actinidia rufa</name>
    <dbReference type="NCBI Taxonomy" id="165716"/>
    <lineage>
        <taxon>Eukaryota</taxon>
        <taxon>Viridiplantae</taxon>
        <taxon>Streptophyta</taxon>
        <taxon>Embryophyta</taxon>
        <taxon>Tracheophyta</taxon>
        <taxon>Spermatophyta</taxon>
        <taxon>Magnoliopsida</taxon>
        <taxon>eudicotyledons</taxon>
        <taxon>Gunneridae</taxon>
        <taxon>Pentapetalae</taxon>
        <taxon>asterids</taxon>
        <taxon>Ericales</taxon>
        <taxon>Actinidiaceae</taxon>
        <taxon>Actinidia</taxon>
    </lineage>
</organism>
<evidence type="ECO:0000256" key="1">
    <source>
        <dbReference type="SAM" id="MobiDB-lite"/>
    </source>
</evidence>
<dbReference type="AlphaFoldDB" id="A0A7J0D6K9"/>